<dbReference type="InterPro" id="IPR004839">
    <property type="entry name" value="Aminotransferase_I/II_large"/>
</dbReference>
<dbReference type="SUPFAM" id="SSF53383">
    <property type="entry name" value="PLP-dependent transferases"/>
    <property type="match status" value="1"/>
</dbReference>
<name>A0ABZ2JUB2_9BACT</name>
<dbReference type="PANTHER" id="PTHR46577:SF1">
    <property type="entry name" value="HTH-TYPE TRANSCRIPTIONAL REGULATORY PROTEIN GABR"/>
    <property type="match status" value="1"/>
</dbReference>
<dbReference type="InterPro" id="IPR036388">
    <property type="entry name" value="WH-like_DNA-bd_sf"/>
</dbReference>
<comment type="similarity">
    <text evidence="1">In the C-terminal section; belongs to the class-I pyridoxal-phosphate-dependent aminotransferase family.</text>
</comment>
<keyword evidence="8" id="KW-1185">Reference proteome</keyword>
<dbReference type="Gene3D" id="3.40.640.10">
    <property type="entry name" value="Type I PLP-dependent aspartate aminotransferase-like (Major domain)"/>
    <property type="match status" value="1"/>
</dbReference>
<dbReference type="CDD" id="cd07377">
    <property type="entry name" value="WHTH_GntR"/>
    <property type="match status" value="1"/>
</dbReference>
<dbReference type="SUPFAM" id="SSF46785">
    <property type="entry name" value="Winged helix' DNA-binding domain"/>
    <property type="match status" value="1"/>
</dbReference>
<sequence length="444" mass="46624">MDNYQTIADAIAADILEGRLRPGDRLPPQREFADRRGIATSTASRVYSELIRRGLAVGEVGRGTYIRAVAKALAATSVEPPDAPVDLELNYCVLPEQVADMAPVLSALTTHDALANALRPVGAAATPRAREVTAEFLARGGWRPEPAQVLFTGSGRQAIAAAMSALAPVGAYVGVEALTYPMVRGIAARIGVHLVPLALDDEGLRPDAVARAHRARPLSAIYVQPALHNPLGTTMSPARRSELGAVLKKTGIVAIEDAVYSFLADEEPLALVAPDHTILVDSISKRIAPGLGLGFVVTPERLAEKVATTIRSAGSLAQGFPLAAALRWMADGSAARIALAKRKKAARGHVLACEILQGLAVRGDPRAFHLWMELPAPWRADTFAVAAARLGIAITPASAFTVGTGHAPNAVRLALASPPLDAVARALRKLAQLAMTSDYEAGVD</sequence>
<organism evidence="7 8">
    <name type="scientific">Pendulispora brunnea</name>
    <dbReference type="NCBI Taxonomy" id="2905690"/>
    <lineage>
        <taxon>Bacteria</taxon>
        <taxon>Pseudomonadati</taxon>
        <taxon>Myxococcota</taxon>
        <taxon>Myxococcia</taxon>
        <taxon>Myxococcales</taxon>
        <taxon>Sorangiineae</taxon>
        <taxon>Pendulisporaceae</taxon>
        <taxon>Pendulispora</taxon>
    </lineage>
</organism>
<dbReference type="CDD" id="cd00609">
    <property type="entry name" value="AAT_like"/>
    <property type="match status" value="1"/>
</dbReference>
<keyword evidence="7" id="KW-0808">Transferase</keyword>
<evidence type="ECO:0000313" key="8">
    <source>
        <dbReference type="Proteomes" id="UP001379533"/>
    </source>
</evidence>
<dbReference type="InterPro" id="IPR015422">
    <property type="entry name" value="PyrdxlP-dep_Trfase_small"/>
</dbReference>
<protein>
    <submittedName>
        <fullName evidence="7">PLP-dependent aminotransferase family protein</fullName>
    </submittedName>
</protein>
<feature type="domain" description="HTH gntR-type" evidence="6">
    <location>
        <begin position="1"/>
        <end position="69"/>
    </location>
</feature>
<evidence type="ECO:0000256" key="2">
    <source>
        <dbReference type="ARBA" id="ARBA00022898"/>
    </source>
</evidence>
<dbReference type="Pfam" id="PF00392">
    <property type="entry name" value="GntR"/>
    <property type="match status" value="1"/>
</dbReference>
<evidence type="ECO:0000256" key="5">
    <source>
        <dbReference type="ARBA" id="ARBA00023163"/>
    </source>
</evidence>
<dbReference type="Gene3D" id="3.90.1150.10">
    <property type="entry name" value="Aspartate Aminotransferase, domain 1"/>
    <property type="match status" value="1"/>
</dbReference>
<keyword evidence="4" id="KW-0238">DNA-binding</keyword>
<dbReference type="Pfam" id="PF00155">
    <property type="entry name" value="Aminotran_1_2"/>
    <property type="match status" value="1"/>
</dbReference>
<accession>A0ABZ2JUB2</accession>
<reference evidence="7 8" key="1">
    <citation type="submission" date="2021-12" db="EMBL/GenBank/DDBJ databases">
        <title>Discovery of the Pendulisporaceae a myxobacterial family with distinct sporulation behavior and unique specialized metabolism.</title>
        <authorList>
            <person name="Garcia R."/>
            <person name="Popoff A."/>
            <person name="Bader C.D."/>
            <person name="Loehr J."/>
            <person name="Walesch S."/>
            <person name="Walt C."/>
            <person name="Boldt J."/>
            <person name="Bunk B."/>
            <person name="Haeckl F.J.F.P.J."/>
            <person name="Gunesch A.P."/>
            <person name="Birkelbach J."/>
            <person name="Nuebel U."/>
            <person name="Pietschmann T."/>
            <person name="Bach T."/>
            <person name="Mueller R."/>
        </authorList>
    </citation>
    <scope>NUCLEOTIDE SEQUENCE [LARGE SCALE GENOMIC DNA]</scope>
    <source>
        <strain evidence="7 8">MSr12523</strain>
    </source>
</reference>
<evidence type="ECO:0000313" key="7">
    <source>
        <dbReference type="EMBL" id="WXA90062.1"/>
    </source>
</evidence>
<dbReference type="InterPro" id="IPR015424">
    <property type="entry name" value="PyrdxlP-dep_Trfase"/>
</dbReference>
<dbReference type="InterPro" id="IPR015421">
    <property type="entry name" value="PyrdxlP-dep_Trfase_major"/>
</dbReference>
<evidence type="ECO:0000256" key="3">
    <source>
        <dbReference type="ARBA" id="ARBA00023015"/>
    </source>
</evidence>
<dbReference type="Proteomes" id="UP001379533">
    <property type="component" value="Chromosome"/>
</dbReference>
<keyword evidence="3" id="KW-0805">Transcription regulation</keyword>
<dbReference type="Gene3D" id="1.10.10.10">
    <property type="entry name" value="Winged helix-like DNA-binding domain superfamily/Winged helix DNA-binding domain"/>
    <property type="match status" value="1"/>
</dbReference>
<proteinExistence type="inferred from homology"/>
<dbReference type="PANTHER" id="PTHR46577">
    <property type="entry name" value="HTH-TYPE TRANSCRIPTIONAL REGULATORY PROTEIN GABR"/>
    <property type="match status" value="1"/>
</dbReference>
<dbReference type="InterPro" id="IPR036390">
    <property type="entry name" value="WH_DNA-bd_sf"/>
</dbReference>
<evidence type="ECO:0000259" key="6">
    <source>
        <dbReference type="PROSITE" id="PS50949"/>
    </source>
</evidence>
<dbReference type="GO" id="GO:0008483">
    <property type="term" value="F:transaminase activity"/>
    <property type="evidence" value="ECO:0007669"/>
    <property type="project" value="UniProtKB-KW"/>
</dbReference>
<keyword evidence="2" id="KW-0663">Pyridoxal phosphate</keyword>
<dbReference type="PROSITE" id="PS50949">
    <property type="entry name" value="HTH_GNTR"/>
    <property type="match status" value="1"/>
</dbReference>
<dbReference type="RefSeq" id="WP_394840674.1">
    <property type="nucleotide sequence ID" value="NZ_CP089982.1"/>
</dbReference>
<evidence type="ECO:0000256" key="4">
    <source>
        <dbReference type="ARBA" id="ARBA00023125"/>
    </source>
</evidence>
<keyword evidence="7" id="KW-0032">Aminotransferase</keyword>
<keyword evidence="5" id="KW-0804">Transcription</keyword>
<dbReference type="EMBL" id="CP089982">
    <property type="protein sequence ID" value="WXA90062.1"/>
    <property type="molecule type" value="Genomic_DNA"/>
</dbReference>
<dbReference type="InterPro" id="IPR000524">
    <property type="entry name" value="Tscrpt_reg_HTH_GntR"/>
</dbReference>
<dbReference type="InterPro" id="IPR051446">
    <property type="entry name" value="HTH_trans_reg/aminotransferase"/>
</dbReference>
<evidence type="ECO:0000256" key="1">
    <source>
        <dbReference type="ARBA" id="ARBA00005384"/>
    </source>
</evidence>
<dbReference type="SMART" id="SM00345">
    <property type="entry name" value="HTH_GNTR"/>
    <property type="match status" value="1"/>
</dbReference>
<gene>
    <name evidence="7" type="ORF">LZC95_26750</name>
</gene>